<dbReference type="EMBL" id="NBII01000008">
    <property type="protein sequence ID" value="PAV16525.1"/>
    <property type="molecule type" value="Genomic_DNA"/>
</dbReference>
<dbReference type="Pfam" id="PF02854">
    <property type="entry name" value="MIF4G"/>
    <property type="match status" value="1"/>
</dbReference>
<evidence type="ECO:0000256" key="2">
    <source>
        <dbReference type="ARBA" id="ARBA00006856"/>
    </source>
</evidence>
<dbReference type="PANTHER" id="PTHR18034">
    <property type="entry name" value="CELL CYCLE CONTROL PROTEIN CWF22-RELATED"/>
    <property type="match status" value="1"/>
</dbReference>
<dbReference type="SUPFAM" id="SSF48371">
    <property type="entry name" value="ARM repeat"/>
    <property type="match status" value="1"/>
</dbReference>
<feature type="compositionally biased region" description="Basic and acidic residues" evidence="4">
    <location>
        <begin position="96"/>
        <end position="105"/>
    </location>
</feature>
<proteinExistence type="inferred from homology"/>
<dbReference type="FunCoup" id="A0A286UAE5">
    <property type="interactions" value="545"/>
</dbReference>
<dbReference type="InterPro" id="IPR003891">
    <property type="entry name" value="Initiation_fac_eIF4g_MI"/>
</dbReference>
<dbReference type="GO" id="GO:0005730">
    <property type="term" value="C:nucleolus"/>
    <property type="evidence" value="ECO:0007669"/>
    <property type="project" value="UniProtKB-SubCell"/>
</dbReference>
<gene>
    <name evidence="6" type="ORF">PNOK_0814500</name>
</gene>
<sequence length="876" mass="99158">MSSRKRPSTTKLPQALLDEIISQNEPSGSFRRRKNAGHSDRKTERKAERQRAKQRKAQFFAQGYPHHNQNASNKRSIEDFNEANGPRNVPRKKRKFEVGKSENIENKQTVPTAKRGEEKKEVPVKKPKEKKKESVPASKESKKLKKKEKESLDWDPTAGHSRQDEEEDAYIMMLERKLGVDKKKKGKSKYGNGFEDDGLLDLLVDLDEKLPGEEEEELESGDDELEMEDSEDESNMDSLEEPGTEEEVSDGEDADSQKDEEEVGEDDWGGFDDSGSSGEEEPEEVNKSENPAPGTRYVPPQLRKQLQDSHETDIKLARTLKGLLNRLSEQNIDSILKEIEELYRKHKRHDITSTLTNLVIEGTCLHSTLLDSYVALHAGLIACLHKIIGIEIAAYFVQSVVSNFERHYERSKEEAGTPEEVQSPDGEEKEVGKECSNLLVLLSDLYNYRVISCTLVYDIIRLILEGHLSELDVELILKLAKGSGTQLRQDDPSALKDIIQIIQSKLGDQRSTSSRTRFMVETLNNLKNNKIRKGADSQGGGESKDRISKFVSGIGKKYHVHANEPLRISLDDLHQADTKGKWWLVGAAWGGDPLVDRMAEPIPETKETDNTLLKLAKKQGMNTDVRRSVFVVLMSSDDYVDACDRLTQLNLTEVQQREIIRVLLHCCGNEKSYNPYYALIGQNMCRQTHSHRVTLQFCFWDFLRSLGETGIGGADMAQSNEYDQEEDQGFELDRISSTRSANVARAFAWWISRDCISITILKTLDFISLKKKTTPFLLQFFTQLFLCTQDPSLVPGLDNNIPDTVLKRRDEKALSGVIVKAARVPALARGIVYFMAMVFGDVQPEDSMGEFITWCCEVSREALETALESGRFQQQD</sequence>
<dbReference type="GO" id="GO:0003723">
    <property type="term" value="F:RNA binding"/>
    <property type="evidence" value="ECO:0007669"/>
    <property type="project" value="InterPro"/>
</dbReference>
<evidence type="ECO:0000259" key="5">
    <source>
        <dbReference type="PROSITE" id="PS51366"/>
    </source>
</evidence>
<dbReference type="InterPro" id="IPR003890">
    <property type="entry name" value="MIF4G-like_typ-3"/>
</dbReference>
<feature type="compositionally biased region" description="Acidic residues" evidence="4">
    <location>
        <begin position="213"/>
        <end position="270"/>
    </location>
</feature>
<keyword evidence="3" id="KW-0539">Nucleus</keyword>
<evidence type="ECO:0000256" key="1">
    <source>
        <dbReference type="ARBA" id="ARBA00004604"/>
    </source>
</evidence>
<dbReference type="InParanoid" id="A0A286UAE5"/>
<dbReference type="InterPro" id="IPR016024">
    <property type="entry name" value="ARM-type_fold"/>
</dbReference>
<name>A0A286UAE5_9AGAM</name>
<dbReference type="InterPro" id="IPR050781">
    <property type="entry name" value="CWC22_splicing_factor"/>
</dbReference>
<evidence type="ECO:0000313" key="7">
    <source>
        <dbReference type="Proteomes" id="UP000217199"/>
    </source>
</evidence>
<feature type="region of interest" description="Disordered" evidence="4">
    <location>
        <begin position="409"/>
        <end position="429"/>
    </location>
</feature>
<organism evidence="6 7">
    <name type="scientific">Pyrrhoderma noxium</name>
    <dbReference type="NCBI Taxonomy" id="2282107"/>
    <lineage>
        <taxon>Eukaryota</taxon>
        <taxon>Fungi</taxon>
        <taxon>Dikarya</taxon>
        <taxon>Basidiomycota</taxon>
        <taxon>Agaricomycotina</taxon>
        <taxon>Agaricomycetes</taxon>
        <taxon>Hymenochaetales</taxon>
        <taxon>Hymenochaetaceae</taxon>
        <taxon>Pyrrhoderma</taxon>
    </lineage>
</organism>
<dbReference type="Proteomes" id="UP000217199">
    <property type="component" value="Unassembled WGS sequence"/>
</dbReference>
<dbReference type="Pfam" id="PF02847">
    <property type="entry name" value="MA3"/>
    <property type="match status" value="1"/>
</dbReference>
<feature type="domain" description="MI" evidence="5">
    <location>
        <begin position="624"/>
        <end position="766"/>
    </location>
</feature>
<evidence type="ECO:0000256" key="3">
    <source>
        <dbReference type="ARBA" id="ARBA00023242"/>
    </source>
</evidence>
<dbReference type="AlphaFoldDB" id="A0A286UAE5"/>
<dbReference type="STRING" id="2282107.A0A286UAE5"/>
<feature type="compositionally biased region" description="Basic and acidic residues" evidence="4">
    <location>
        <begin position="114"/>
        <end position="134"/>
    </location>
</feature>
<comment type="similarity">
    <text evidence="2">Belongs to the CWC22 family.</text>
</comment>
<dbReference type="Gene3D" id="1.25.40.180">
    <property type="match status" value="1"/>
</dbReference>
<reference evidence="6 7" key="1">
    <citation type="journal article" date="2017" name="Mol. Ecol.">
        <title>Comparative and population genomic landscape of Phellinus noxius: A hypervariable fungus causing root rot in trees.</title>
        <authorList>
            <person name="Chung C.L."/>
            <person name="Lee T.J."/>
            <person name="Akiba M."/>
            <person name="Lee H.H."/>
            <person name="Kuo T.H."/>
            <person name="Liu D."/>
            <person name="Ke H.M."/>
            <person name="Yokoi T."/>
            <person name="Roa M.B."/>
            <person name="Lu M.J."/>
            <person name="Chang Y.Y."/>
            <person name="Ann P.J."/>
            <person name="Tsai J.N."/>
            <person name="Chen C.Y."/>
            <person name="Tzean S.S."/>
            <person name="Ota Y."/>
            <person name="Hattori T."/>
            <person name="Sahashi N."/>
            <person name="Liou R.F."/>
            <person name="Kikuchi T."/>
            <person name="Tsai I.J."/>
        </authorList>
    </citation>
    <scope>NUCLEOTIDE SEQUENCE [LARGE SCALE GENOMIC DNA]</scope>
    <source>
        <strain evidence="6 7">FFPRI411160</strain>
    </source>
</reference>
<protein>
    <submittedName>
        <fullName evidence="6">Mif4g ma4 domain-containing</fullName>
    </submittedName>
</protein>
<dbReference type="SMART" id="SM00544">
    <property type="entry name" value="MA3"/>
    <property type="match status" value="1"/>
</dbReference>
<dbReference type="SMART" id="SM00543">
    <property type="entry name" value="MIF4G"/>
    <property type="match status" value="1"/>
</dbReference>
<dbReference type="GO" id="GO:0042274">
    <property type="term" value="P:ribosomal small subunit biogenesis"/>
    <property type="evidence" value="ECO:0007669"/>
    <property type="project" value="TreeGrafter"/>
</dbReference>
<accession>A0A286UAE5</accession>
<keyword evidence="7" id="KW-1185">Reference proteome</keyword>
<dbReference type="OrthoDB" id="361797at2759"/>
<feature type="compositionally biased region" description="Basic and acidic residues" evidence="4">
    <location>
        <begin position="37"/>
        <end position="51"/>
    </location>
</feature>
<comment type="subcellular location">
    <subcellularLocation>
        <location evidence="1">Nucleus</location>
        <location evidence="1">Nucleolus</location>
    </subcellularLocation>
</comment>
<evidence type="ECO:0000313" key="6">
    <source>
        <dbReference type="EMBL" id="PAV16525.1"/>
    </source>
</evidence>
<feature type="region of interest" description="Disordered" evidence="4">
    <location>
        <begin position="1"/>
        <end position="299"/>
    </location>
</feature>
<evidence type="ECO:0000256" key="4">
    <source>
        <dbReference type="SAM" id="MobiDB-lite"/>
    </source>
</evidence>
<dbReference type="PANTHER" id="PTHR18034:SF4">
    <property type="entry name" value="NUCLEOLAR MIF4G DOMAIN-CONTAINING PROTEIN 1"/>
    <property type="match status" value="1"/>
</dbReference>
<dbReference type="PROSITE" id="PS51366">
    <property type="entry name" value="MI"/>
    <property type="match status" value="1"/>
</dbReference>
<comment type="caution">
    <text evidence="6">The sequence shown here is derived from an EMBL/GenBank/DDBJ whole genome shotgun (WGS) entry which is preliminary data.</text>
</comment>